<dbReference type="EMBL" id="JAGXTP010000001">
    <property type="protein sequence ID" value="MBS3848556.1"/>
    <property type="molecule type" value="Genomic_DNA"/>
</dbReference>
<gene>
    <name evidence="11" type="ORF">KD146_07585</name>
</gene>
<feature type="domain" description="Alpha-D-phosphohexomutase alpha/beta/alpha" evidence="10">
    <location>
        <begin position="254"/>
        <end position="371"/>
    </location>
</feature>
<evidence type="ECO:0000259" key="10">
    <source>
        <dbReference type="Pfam" id="PF02880"/>
    </source>
</evidence>
<dbReference type="GO" id="GO:0005829">
    <property type="term" value="C:cytosol"/>
    <property type="evidence" value="ECO:0007669"/>
    <property type="project" value="TreeGrafter"/>
</dbReference>
<dbReference type="GO" id="GO:0005975">
    <property type="term" value="P:carbohydrate metabolic process"/>
    <property type="evidence" value="ECO:0007669"/>
    <property type="project" value="InterPro"/>
</dbReference>
<dbReference type="PROSITE" id="PS00710">
    <property type="entry name" value="PGM_PMM"/>
    <property type="match status" value="1"/>
</dbReference>
<dbReference type="SUPFAM" id="SSF53738">
    <property type="entry name" value="Phosphoglucomutase, first 3 domains"/>
    <property type="match status" value="3"/>
</dbReference>
<dbReference type="GO" id="GO:0006048">
    <property type="term" value="P:UDP-N-acetylglucosamine biosynthetic process"/>
    <property type="evidence" value="ECO:0007669"/>
    <property type="project" value="TreeGrafter"/>
</dbReference>
<evidence type="ECO:0000256" key="1">
    <source>
        <dbReference type="ARBA" id="ARBA00001946"/>
    </source>
</evidence>
<dbReference type="InterPro" id="IPR005845">
    <property type="entry name" value="A-D-PHexomutase_a/b/a-II"/>
</dbReference>
<dbReference type="SUPFAM" id="SSF55957">
    <property type="entry name" value="Phosphoglucomutase, C-terminal domain"/>
    <property type="match status" value="1"/>
</dbReference>
<dbReference type="InterPro" id="IPR050060">
    <property type="entry name" value="Phosphoglucosamine_mutase"/>
</dbReference>
<keyword evidence="3" id="KW-0597">Phosphoprotein</keyword>
<evidence type="ECO:0000313" key="11">
    <source>
        <dbReference type="EMBL" id="MBS3848556.1"/>
    </source>
</evidence>
<dbReference type="InterPro" id="IPR005844">
    <property type="entry name" value="A-D-PHexomutase_a/b/a-I"/>
</dbReference>
<evidence type="ECO:0000256" key="3">
    <source>
        <dbReference type="ARBA" id="ARBA00022553"/>
    </source>
</evidence>
<dbReference type="GO" id="GO:0009252">
    <property type="term" value="P:peptidoglycan biosynthetic process"/>
    <property type="evidence" value="ECO:0007669"/>
    <property type="project" value="TreeGrafter"/>
</dbReference>
<sequence length="470" mass="50127">MTSLKFGTSGLRGLATDLIGTEARRYTTAFLRHLDQIGEAADTLYLGRDLRSSSSTILADCANAASALGIEVVDCGVLPAPALALHAMAAGSPSLMITGSHIPADRNGLKFYRAAREISKEDETGIIRQLGDFRFSDISASTLDNTAAAFDRYLNRYNGLLRADALKGWRVGVYEHSSAGREALAKVFAAYGAEIVRLGRVDDFVAVDTEAFTDAVFAPLTGWLEQHRLDAIISADGDADRPLFMDNQGEFVRGDVLGLLAAQFFKADTVVTPVTSNTAIEASALFPTVIRTKVGSPFVIEGMEKALASGGRRVFGFEANGGTLLGTDLATDGETQLTALMTRDAILPLIGVFALAAEQSCSISDLVKQLPLRVALSGRLENFSSQKSSALLEQLMVPQSATAFFAARGSIVRMEAIDGLQFFLSDDTMVHYRASGNAPELRCYVEACTSAQADSALQWGLDAARIGIAQ</sequence>
<reference evidence="11" key="1">
    <citation type="submission" date="2021-04" db="EMBL/GenBank/DDBJ databases">
        <title>Devosia litorisediminis sp. nov., isolated from a sand dune.</title>
        <authorList>
            <person name="Park S."/>
            <person name="Yoon J.-H."/>
        </authorList>
    </citation>
    <scope>NUCLEOTIDE SEQUENCE</scope>
    <source>
        <strain evidence="11">BSSL-BM10</strain>
    </source>
</reference>
<dbReference type="RefSeq" id="WP_212658093.1">
    <property type="nucleotide sequence ID" value="NZ_JAGXTP010000001.1"/>
</dbReference>
<name>A0A942I595_9HYPH</name>
<dbReference type="InterPro" id="IPR016066">
    <property type="entry name" value="A-D-PHexomutase_CS"/>
</dbReference>
<dbReference type="Gene3D" id="3.30.310.50">
    <property type="entry name" value="Alpha-D-phosphohexomutase, C-terminal domain"/>
    <property type="match status" value="1"/>
</dbReference>
<dbReference type="Proteomes" id="UP000678281">
    <property type="component" value="Unassembled WGS sequence"/>
</dbReference>
<dbReference type="InterPro" id="IPR036900">
    <property type="entry name" value="A-D-PHexomutase_C_sf"/>
</dbReference>
<dbReference type="PANTHER" id="PTHR42946:SF1">
    <property type="entry name" value="PHOSPHOGLUCOMUTASE (ALPHA-D-GLUCOSE-1,6-BISPHOSPHATE-DEPENDENT)"/>
    <property type="match status" value="1"/>
</dbReference>
<keyword evidence="12" id="KW-1185">Reference proteome</keyword>
<evidence type="ECO:0000259" key="8">
    <source>
        <dbReference type="Pfam" id="PF02878"/>
    </source>
</evidence>
<evidence type="ECO:0000313" key="12">
    <source>
        <dbReference type="Proteomes" id="UP000678281"/>
    </source>
</evidence>
<keyword evidence="5 7" id="KW-0460">Magnesium</keyword>
<evidence type="ECO:0000256" key="7">
    <source>
        <dbReference type="RuleBase" id="RU004326"/>
    </source>
</evidence>
<dbReference type="GO" id="GO:0004615">
    <property type="term" value="F:phosphomannomutase activity"/>
    <property type="evidence" value="ECO:0007669"/>
    <property type="project" value="TreeGrafter"/>
</dbReference>
<keyword evidence="4 7" id="KW-0479">Metal-binding</keyword>
<dbReference type="Gene3D" id="3.40.120.10">
    <property type="entry name" value="Alpha-D-Glucose-1,6-Bisphosphate, subunit A, domain 3"/>
    <property type="match status" value="3"/>
</dbReference>
<dbReference type="InterPro" id="IPR005846">
    <property type="entry name" value="A-D-PHexomutase_a/b/a-III"/>
</dbReference>
<dbReference type="Pfam" id="PF02879">
    <property type="entry name" value="PGM_PMM_II"/>
    <property type="match status" value="1"/>
</dbReference>
<comment type="cofactor">
    <cofactor evidence="1">
        <name>Mg(2+)</name>
        <dbReference type="ChEBI" id="CHEBI:18420"/>
    </cofactor>
</comment>
<dbReference type="InterPro" id="IPR016055">
    <property type="entry name" value="A-D-PHexomutase_a/b/a-I/II/III"/>
</dbReference>
<protein>
    <submittedName>
        <fullName evidence="11">Phosphomannomutase</fullName>
    </submittedName>
</protein>
<keyword evidence="6" id="KW-0413">Isomerase</keyword>
<evidence type="ECO:0000256" key="6">
    <source>
        <dbReference type="ARBA" id="ARBA00023235"/>
    </source>
</evidence>
<dbReference type="Pfam" id="PF02878">
    <property type="entry name" value="PGM_PMM_I"/>
    <property type="match status" value="1"/>
</dbReference>
<evidence type="ECO:0000256" key="5">
    <source>
        <dbReference type="ARBA" id="ARBA00022842"/>
    </source>
</evidence>
<evidence type="ECO:0000256" key="4">
    <source>
        <dbReference type="ARBA" id="ARBA00022723"/>
    </source>
</evidence>
<dbReference type="PANTHER" id="PTHR42946">
    <property type="entry name" value="PHOSPHOHEXOSE MUTASE"/>
    <property type="match status" value="1"/>
</dbReference>
<organism evidence="11 12">
    <name type="scientific">Devosia litorisediminis</name>
    <dbReference type="NCBI Taxonomy" id="2829817"/>
    <lineage>
        <taxon>Bacteria</taxon>
        <taxon>Pseudomonadati</taxon>
        <taxon>Pseudomonadota</taxon>
        <taxon>Alphaproteobacteria</taxon>
        <taxon>Hyphomicrobiales</taxon>
        <taxon>Devosiaceae</taxon>
        <taxon>Devosia</taxon>
    </lineage>
</organism>
<dbReference type="GO" id="GO:0000287">
    <property type="term" value="F:magnesium ion binding"/>
    <property type="evidence" value="ECO:0007669"/>
    <property type="project" value="InterPro"/>
</dbReference>
<comment type="caution">
    <text evidence="11">The sequence shown here is derived from an EMBL/GenBank/DDBJ whole genome shotgun (WGS) entry which is preliminary data.</text>
</comment>
<comment type="similarity">
    <text evidence="2 7">Belongs to the phosphohexose mutase family.</text>
</comment>
<dbReference type="GO" id="GO:0008966">
    <property type="term" value="F:phosphoglucosamine mutase activity"/>
    <property type="evidence" value="ECO:0007669"/>
    <property type="project" value="TreeGrafter"/>
</dbReference>
<dbReference type="Pfam" id="PF02880">
    <property type="entry name" value="PGM_PMM_III"/>
    <property type="match status" value="1"/>
</dbReference>
<proteinExistence type="inferred from homology"/>
<accession>A0A942I595</accession>
<feature type="domain" description="Alpha-D-phosphohexomutase alpha/beta/alpha" evidence="8">
    <location>
        <begin position="4"/>
        <end position="129"/>
    </location>
</feature>
<evidence type="ECO:0000259" key="9">
    <source>
        <dbReference type="Pfam" id="PF02879"/>
    </source>
</evidence>
<dbReference type="AlphaFoldDB" id="A0A942I595"/>
<feature type="domain" description="Alpha-D-phosphohexomutase alpha/beta/alpha" evidence="9">
    <location>
        <begin position="152"/>
        <end position="249"/>
    </location>
</feature>
<evidence type="ECO:0000256" key="2">
    <source>
        <dbReference type="ARBA" id="ARBA00010231"/>
    </source>
</evidence>